<keyword evidence="1" id="KW-0472">Membrane</keyword>
<dbReference type="EMBL" id="UINC01010440">
    <property type="protein sequence ID" value="SVA46440.1"/>
    <property type="molecule type" value="Genomic_DNA"/>
</dbReference>
<keyword evidence="1" id="KW-1133">Transmembrane helix</keyword>
<sequence>MNLNNRKLLIGIGFMLGAMSVVPMLDVLAKMLSENYPVTQVAWSRFAFHTLWLVPLLYWRQLSWWKAPSRAGFHLLRSLMLALATLFFFAAIKTNPIPNALTLLFISPLVVAALAPFFLGERFDPYIGVGVLVGFVGVVIVLQPNTEEFKPTLLYALVAGFCYAFYIITTRSLSHSGPPLLTLFYTAIVGTIVLGPMAFSVWETPDLTGVLMAAAMGLVAAISHFMIIKAFEYASASELSPFNYFEIVVAIILSYIIFKFIPTKEAVLGLVIIILSGLFVSWRAVKNNQSLAKENDSVVELL</sequence>
<protein>
    <recommendedName>
        <fullName evidence="2">EamA domain-containing protein</fullName>
    </recommendedName>
</protein>
<dbReference type="InterPro" id="IPR037185">
    <property type="entry name" value="EmrE-like"/>
</dbReference>
<feature type="domain" description="EamA" evidence="2">
    <location>
        <begin position="10"/>
        <end position="142"/>
    </location>
</feature>
<feature type="transmembrane region" description="Helical" evidence="1">
    <location>
        <begin position="7"/>
        <end position="29"/>
    </location>
</feature>
<feature type="transmembrane region" description="Helical" evidence="1">
    <location>
        <begin position="71"/>
        <end position="91"/>
    </location>
</feature>
<organism evidence="3">
    <name type="scientific">marine metagenome</name>
    <dbReference type="NCBI Taxonomy" id="408172"/>
    <lineage>
        <taxon>unclassified sequences</taxon>
        <taxon>metagenomes</taxon>
        <taxon>ecological metagenomes</taxon>
    </lineage>
</organism>
<dbReference type="GO" id="GO:0016020">
    <property type="term" value="C:membrane"/>
    <property type="evidence" value="ECO:0007669"/>
    <property type="project" value="InterPro"/>
</dbReference>
<feature type="transmembrane region" description="Helical" evidence="1">
    <location>
        <begin position="267"/>
        <end position="285"/>
    </location>
</feature>
<feature type="transmembrane region" description="Helical" evidence="1">
    <location>
        <begin position="41"/>
        <end position="59"/>
    </location>
</feature>
<accession>A0A381W1M5</accession>
<feature type="transmembrane region" description="Helical" evidence="1">
    <location>
        <begin position="152"/>
        <end position="168"/>
    </location>
</feature>
<reference evidence="3" key="1">
    <citation type="submission" date="2018-05" db="EMBL/GenBank/DDBJ databases">
        <authorList>
            <person name="Lanie J.A."/>
            <person name="Ng W.-L."/>
            <person name="Kazmierczak K.M."/>
            <person name="Andrzejewski T.M."/>
            <person name="Davidsen T.M."/>
            <person name="Wayne K.J."/>
            <person name="Tettelin H."/>
            <person name="Glass J.I."/>
            <person name="Rusch D."/>
            <person name="Podicherti R."/>
            <person name="Tsui H.-C.T."/>
            <person name="Winkler M.E."/>
        </authorList>
    </citation>
    <scope>NUCLEOTIDE SEQUENCE</scope>
</reference>
<proteinExistence type="predicted"/>
<feature type="transmembrane region" description="Helical" evidence="1">
    <location>
        <begin position="180"/>
        <end position="202"/>
    </location>
</feature>
<feature type="transmembrane region" description="Helical" evidence="1">
    <location>
        <begin position="243"/>
        <end position="261"/>
    </location>
</feature>
<dbReference type="PANTHER" id="PTHR22911">
    <property type="entry name" value="ACYL-MALONYL CONDENSING ENZYME-RELATED"/>
    <property type="match status" value="1"/>
</dbReference>
<feature type="domain" description="EamA" evidence="2">
    <location>
        <begin position="152"/>
        <end position="281"/>
    </location>
</feature>
<dbReference type="Pfam" id="PF00892">
    <property type="entry name" value="EamA"/>
    <property type="match status" value="2"/>
</dbReference>
<name>A0A381W1M5_9ZZZZ</name>
<dbReference type="InterPro" id="IPR000620">
    <property type="entry name" value="EamA_dom"/>
</dbReference>
<gene>
    <name evidence="3" type="ORF">METZ01_LOCUS99294</name>
</gene>
<evidence type="ECO:0000259" key="2">
    <source>
        <dbReference type="Pfam" id="PF00892"/>
    </source>
</evidence>
<feature type="transmembrane region" description="Helical" evidence="1">
    <location>
        <begin position="208"/>
        <end position="231"/>
    </location>
</feature>
<keyword evidence="1" id="KW-0812">Transmembrane</keyword>
<dbReference type="AlphaFoldDB" id="A0A381W1M5"/>
<evidence type="ECO:0000256" key="1">
    <source>
        <dbReference type="SAM" id="Phobius"/>
    </source>
</evidence>
<dbReference type="SUPFAM" id="SSF103481">
    <property type="entry name" value="Multidrug resistance efflux transporter EmrE"/>
    <property type="match status" value="2"/>
</dbReference>
<feature type="transmembrane region" description="Helical" evidence="1">
    <location>
        <begin position="97"/>
        <end position="119"/>
    </location>
</feature>
<evidence type="ECO:0000313" key="3">
    <source>
        <dbReference type="EMBL" id="SVA46440.1"/>
    </source>
</evidence>
<feature type="transmembrane region" description="Helical" evidence="1">
    <location>
        <begin position="126"/>
        <end position="146"/>
    </location>
</feature>
<dbReference type="PANTHER" id="PTHR22911:SF103">
    <property type="entry name" value="BLR2811 PROTEIN"/>
    <property type="match status" value="1"/>
</dbReference>